<name>A0A2H0UVL9_9BACT</name>
<evidence type="ECO:0000313" key="1">
    <source>
        <dbReference type="EMBL" id="PIR90878.1"/>
    </source>
</evidence>
<evidence type="ECO:0008006" key="3">
    <source>
        <dbReference type="Google" id="ProtNLM"/>
    </source>
</evidence>
<dbReference type="Proteomes" id="UP000230882">
    <property type="component" value="Unassembled WGS sequence"/>
</dbReference>
<dbReference type="InterPro" id="IPR050155">
    <property type="entry name" value="HAD-like_hydrolase_sf"/>
</dbReference>
<dbReference type="SFLD" id="SFLDG01129">
    <property type="entry name" value="C1.5:_HAD__Beta-PGM__Phosphata"/>
    <property type="match status" value="1"/>
</dbReference>
<dbReference type="EMBL" id="PFAU01000043">
    <property type="protein sequence ID" value="PIR90878.1"/>
    <property type="molecule type" value="Genomic_DNA"/>
</dbReference>
<dbReference type="Gene3D" id="3.40.50.1000">
    <property type="entry name" value="HAD superfamily/HAD-like"/>
    <property type="match status" value="1"/>
</dbReference>
<gene>
    <name evidence="1" type="ORF">COU02_01785</name>
</gene>
<dbReference type="AlphaFoldDB" id="A0A2H0UVL9"/>
<organism evidence="1 2">
    <name type="scientific">bacterium (Candidatus Gribaldobacteria) CG10_big_fil_rev_8_21_14_0_10_37_46</name>
    <dbReference type="NCBI Taxonomy" id="2014276"/>
    <lineage>
        <taxon>Bacteria</taxon>
        <taxon>Candidatus Gribaldobacteria</taxon>
    </lineage>
</organism>
<dbReference type="SUPFAM" id="SSF56784">
    <property type="entry name" value="HAD-like"/>
    <property type="match status" value="1"/>
</dbReference>
<dbReference type="Pfam" id="PF13419">
    <property type="entry name" value="HAD_2"/>
    <property type="match status" value="1"/>
</dbReference>
<dbReference type="InterPro" id="IPR023214">
    <property type="entry name" value="HAD_sf"/>
</dbReference>
<dbReference type="GO" id="GO:0006281">
    <property type="term" value="P:DNA repair"/>
    <property type="evidence" value="ECO:0007669"/>
    <property type="project" value="TreeGrafter"/>
</dbReference>
<protein>
    <recommendedName>
        <fullName evidence="3">HAD family hydrolase</fullName>
    </recommendedName>
</protein>
<dbReference type="InterPro" id="IPR041492">
    <property type="entry name" value="HAD_2"/>
</dbReference>
<reference evidence="2" key="1">
    <citation type="submission" date="2017-09" db="EMBL/GenBank/DDBJ databases">
        <title>Depth-based differentiation of microbial function through sediment-hosted aquifers and enrichment of novel symbionts in the deep terrestrial subsurface.</title>
        <authorList>
            <person name="Probst A.J."/>
            <person name="Ladd B."/>
            <person name="Jarett J.K."/>
            <person name="Geller-Mcgrath D.E."/>
            <person name="Sieber C.M.K."/>
            <person name="Emerson J.B."/>
            <person name="Anantharaman K."/>
            <person name="Thomas B.C."/>
            <person name="Malmstrom R."/>
            <person name="Stieglmeier M."/>
            <person name="Klingl A."/>
            <person name="Woyke T."/>
            <person name="Ryan C.M."/>
            <person name="Banfield J.F."/>
        </authorList>
    </citation>
    <scope>NUCLEOTIDE SEQUENCE [LARGE SCALE GENOMIC DNA]</scope>
</reference>
<dbReference type="GO" id="GO:0008967">
    <property type="term" value="F:phosphoglycolate phosphatase activity"/>
    <property type="evidence" value="ECO:0007669"/>
    <property type="project" value="TreeGrafter"/>
</dbReference>
<accession>A0A2H0UVL9</accession>
<proteinExistence type="predicted"/>
<comment type="caution">
    <text evidence="1">The sequence shown here is derived from an EMBL/GenBank/DDBJ whole genome shotgun (WGS) entry which is preliminary data.</text>
</comment>
<dbReference type="InterPro" id="IPR036412">
    <property type="entry name" value="HAD-like_sf"/>
</dbReference>
<dbReference type="SFLD" id="SFLDS00003">
    <property type="entry name" value="Haloacid_Dehalogenase"/>
    <property type="match status" value="1"/>
</dbReference>
<sequence>MLNELKIVIFDADGTLAKSRKFYRRALKKILDLSSNSLLRQFYLTILQEEYCPKIVLTLWKKLNFLIYEISEKLEGPPRLFKGVREFLEKLSENQVKMFVSTTGSKSLRAEQKLQKLGILNFFEKVSGREFSKEEAIISFARHLGIEYSKFCKEAFFISDGLEDMLLAQRLGICGIGITNTFSSRMLKKFGAKEVVSSFGELINLYGEPTKKKTTRKARQAVV</sequence>
<dbReference type="GO" id="GO:0005829">
    <property type="term" value="C:cytosol"/>
    <property type="evidence" value="ECO:0007669"/>
    <property type="project" value="TreeGrafter"/>
</dbReference>
<evidence type="ECO:0000313" key="2">
    <source>
        <dbReference type="Proteomes" id="UP000230882"/>
    </source>
</evidence>
<dbReference type="PANTHER" id="PTHR43434:SF1">
    <property type="entry name" value="PHOSPHOGLYCOLATE PHOSPHATASE"/>
    <property type="match status" value="1"/>
</dbReference>
<dbReference type="PANTHER" id="PTHR43434">
    <property type="entry name" value="PHOSPHOGLYCOLATE PHOSPHATASE"/>
    <property type="match status" value="1"/>
</dbReference>